<dbReference type="SUPFAM" id="SSF55021">
    <property type="entry name" value="ACT-like"/>
    <property type="match status" value="1"/>
</dbReference>
<evidence type="ECO:0000256" key="6">
    <source>
        <dbReference type="ARBA" id="ARBA00022840"/>
    </source>
</evidence>
<keyword evidence="12" id="KW-1185">Reference proteome</keyword>
<evidence type="ECO:0000313" key="11">
    <source>
        <dbReference type="EMBL" id="GAA4895650.1"/>
    </source>
</evidence>
<keyword evidence="9" id="KW-0028">Amino-acid biosynthesis</keyword>
<comment type="caution">
    <text evidence="11">The sequence shown here is derived from an EMBL/GenBank/DDBJ whole genome shotgun (WGS) entry which is preliminary data.</text>
</comment>
<evidence type="ECO:0000256" key="7">
    <source>
        <dbReference type="ARBA" id="ARBA00047872"/>
    </source>
</evidence>
<comment type="catalytic activity">
    <reaction evidence="7 8">
        <text>L-aspartate + ATP = 4-phospho-L-aspartate + ADP</text>
        <dbReference type="Rhea" id="RHEA:23776"/>
        <dbReference type="ChEBI" id="CHEBI:29991"/>
        <dbReference type="ChEBI" id="CHEBI:30616"/>
        <dbReference type="ChEBI" id="CHEBI:57535"/>
        <dbReference type="ChEBI" id="CHEBI:456216"/>
        <dbReference type="EC" id="2.7.2.4"/>
    </reaction>
</comment>
<name>A0ABP9F728_9FLAO</name>
<feature type="domain" description="Aspartate/glutamate/uridylate kinase" evidence="10">
    <location>
        <begin position="2"/>
        <end position="282"/>
    </location>
</feature>
<evidence type="ECO:0000256" key="2">
    <source>
        <dbReference type="ARBA" id="ARBA00010122"/>
    </source>
</evidence>
<evidence type="ECO:0000256" key="8">
    <source>
        <dbReference type="RuleBase" id="RU003448"/>
    </source>
</evidence>
<comment type="pathway">
    <text evidence="1 9">Amino-acid biosynthesis; L-lysine biosynthesis via DAP pathway; (S)-tetrahydrodipicolinate from L-aspartate: step 1/4.</text>
</comment>
<dbReference type="NCBIfam" id="TIGR00657">
    <property type="entry name" value="asp_kinases"/>
    <property type="match status" value="1"/>
</dbReference>
<keyword evidence="4" id="KW-0547">Nucleotide-binding</keyword>
<dbReference type="PIRSF" id="PIRSF000726">
    <property type="entry name" value="Asp_kin"/>
    <property type="match status" value="1"/>
</dbReference>
<dbReference type="InterPro" id="IPR036393">
    <property type="entry name" value="AceGlu_kinase-like_sf"/>
</dbReference>
<dbReference type="InterPro" id="IPR005260">
    <property type="entry name" value="Asp_kin_monofn"/>
</dbReference>
<dbReference type="EMBL" id="BAABJH010000002">
    <property type="protein sequence ID" value="GAA4895650.1"/>
    <property type="molecule type" value="Genomic_DNA"/>
</dbReference>
<dbReference type="Gene3D" id="3.40.1160.10">
    <property type="entry name" value="Acetylglutamate kinase-like"/>
    <property type="match status" value="1"/>
</dbReference>
<dbReference type="InterPro" id="IPR042199">
    <property type="entry name" value="AsparK_Bifunc_asparK/hSer_DH"/>
</dbReference>
<evidence type="ECO:0000256" key="5">
    <source>
        <dbReference type="ARBA" id="ARBA00022777"/>
    </source>
</evidence>
<dbReference type="PANTHER" id="PTHR21499:SF59">
    <property type="entry name" value="ASPARTOKINASE"/>
    <property type="match status" value="1"/>
</dbReference>
<evidence type="ECO:0000313" key="12">
    <source>
        <dbReference type="Proteomes" id="UP001500433"/>
    </source>
</evidence>
<dbReference type="PANTHER" id="PTHR21499">
    <property type="entry name" value="ASPARTATE KINASE"/>
    <property type="match status" value="1"/>
</dbReference>
<dbReference type="RefSeq" id="WP_345274052.1">
    <property type="nucleotide sequence ID" value="NZ_BAABJH010000002.1"/>
</dbReference>
<keyword evidence="3 8" id="KW-0808">Transferase</keyword>
<evidence type="ECO:0000256" key="4">
    <source>
        <dbReference type="ARBA" id="ARBA00022741"/>
    </source>
</evidence>
<dbReference type="InterPro" id="IPR001048">
    <property type="entry name" value="Asp/Glu/Uridylate_kinase"/>
</dbReference>
<proteinExistence type="inferred from homology"/>
<organism evidence="11 12">
    <name type="scientific">Flaviramulus aquimarinus</name>
    <dbReference type="NCBI Taxonomy" id="1170456"/>
    <lineage>
        <taxon>Bacteria</taxon>
        <taxon>Pseudomonadati</taxon>
        <taxon>Bacteroidota</taxon>
        <taxon>Flavobacteriia</taxon>
        <taxon>Flavobacteriales</taxon>
        <taxon>Flavobacteriaceae</taxon>
        <taxon>Flaviramulus</taxon>
    </lineage>
</organism>
<comment type="pathway">
    <text evidence="9">Amino-acid biosynthesis; L-threonine biosynthesis; L-threonine from L-aspartate: step 1/5.</text>
</comment>
<keyword evidence="5 8" id="KW-0418">Kinase</keyword>
<dbReference type="Proteomes" id="UP001500433">
    <property type="component" value="Unassembled WGS sequence"/>
</dbReference>
<dbReference type="GO" id="GO:0016301">
    <property type="term" value="F:kinase activity"/>
    <property type="evidence" value="ECO:0007669"/>
    <property type="project" value="UniProtKB-KW"/>
</dbReference>
<dbReference type="SUPFAM" id="SSF53633">
    <property type="entry name" value="Carbamate kinase-like"/>
    <property type="match status" value="1"/>
</dbReference>
<dbReference type="EC" id="2.7.2.4" evidence="8"/>
<dbReference type="InterPro" id="IPR001341">
    <property type="entry name" value="Asp_kinase"/>
</dbReference>
<sequence length="423" mass="47983">MQVFKFGGASVKDADGVKNLASVLKKVGYKNTLVVVSAMGKTTNALEGVIKNYFENKSELQSALQEVKKYHNEILFDLFDSDSYQNENHPSFKKVAAFFDELSRFFKTNKSPDYNYVYDQTIGYGELVSTTIISEYLNSIGIKNNWIDVRNQIKTDSYYRRANVNWSDTKRLIESNFNTSVLNITQGFLGSDANNFTTTLGREGSDYTAAIYAYCLNAECVTIWKDVSGVLNADPRYFENAQLLNNISYREAIELAFYGASVIHPKTLQPLQRKEIPLYVKSFLNPELPGTKIGKNVTLDPMVPCFIVKKNQALISLSSLDFSYIVEENISEIFNLLHLYKMKVDVIQNSAISFSVCIDNIYNNLDKLLHHLKAKFKVTCIENVSLYTIRHYDQNAINQIETGKTVLLKQLTQETVQVVTSSN</sequence>
<evidence type="ECO:0000256" key="3">
    <source>
        <dbReference type="ARBA" id="ARBA00022679"/>
    </source>
</evidence>
<evidence type="ECO:0000259" key="10">
    <source>
        <dbReference type="Pfam" id="PF00696"/>
    </source>
</evidence>
<reference evidence="12" key="1">
    <citation type="journal article" date="2019" name="Int. J. Syst. Evol. Microbiol.">
        <title>The Global Catalogue of Microorganisms (GCM) 10K type strain sequencing project: providing services to taxonomists for standard genome sequencing and annotation.</title>
        <authorList>
            <consortium name="The Broad Institute Genomics Platform"/>
            <consortium name="The Broad Institute Genome Sequencing Center for Infectious Disease"/>
            <person name="Wu L."/>
            <person name="Ma J."/>
        </authorList>
    </citation>
    <scope>NUCLEOTIDE SEQUENCE [LARGE SCALE GENOMIC DNA]</scope>
    <source>
        <strain evidence="12">JCM 18274</strain>
    </source>
</reference>
<evidence type="ECO:0000256" key="9">
    <source>
        <dbReference type="RuleBase" id="RU004249"/>
    </source>
</evidence>
<gene>
    <name evidence="11" type="ORF">GCM10023311_20500</name>
</gene>
<dbReference type="Pfam" id="PF00696">
    <property type="entry name" value="AA_kinase"/>
    <property type="match status" value="1"/>
</dbReference>
<comment type="pathway">
    <text evidence="9">Amino-acid biosynthesis; L-methionine biosynthesis via de novo pathway; L-homoserine from L-aspartate: step 1/3.</text>
</comment>
<accession>A0ABP9F728</accession>
<keyword evidence="6" id="KW-0067">ATP-binding</keyword>
<dbReference type="InterPro" id="IPR045865">
    <property type="entry name" value="ACT-like_dom_sf"/>
</dbReference>
<comment type="similarity">
    <text evidence="2 8">Belongs to the aspartokinase family.</text>
</comment>
<dbReference type="Gene3D" id="1.20.120.1320">
    <property type="entry name" value="Aspartokinase, catalytic domain"/>
    <property type="match status" value="1"/>
</dbReference>
<protein>
    <recommendedName>
        <fullName evidence="8">Aspartokinase</fullName>
        <ecNumber evidence="8">2.7.2.4</ecNumber>
    </recommendedName>
</protein>
<evidence type="ECO:0000256" key="1">
    <source>
        <dbReference type="ARBA" id="ARBA00004766"/>
    </source>
</evidence>